<sequence length="258" mass="28759">MFRTAVDIIARLMVAAGRQLWPPRCALCGLSGQEDLDLCAGCEGDLPINDSCCEHCAEPLPRELTKPALCGACSTHPPVFDAGVAPYLYRFPVDRMIQGLKYRRDLPYGRILGSLLARHLAGRNTRPELVIPVPLAPLRYRERGFNQARELAQPVCKLLELDLRSDLLVRHRETREQAALDRSERLKNTQRAFSLIAPLDARHVAIVDDVVTTGSTVNEIAKVLRAAGAQWIEVWAVARPAQRNVYSSNMPMNTDMPK</sequence>
<name>A0ABS1WT61_9GAMM</name>
<evidence type="ECO:0000259" key="2">
    <source>
        <dbReference type="Pfam" id="PF00156"/>
    </source>
</evidence>
<dbReference type="Pfam" id="PF18912">
    <property type="entry name" value="DZR_2"/>
    <property type="match status" value="1"/>
</dbReference>
<dbReference type="Gene3D" id="3.40.50.2020">
    <property type="match status" value="1"/>
</dbReference>
<proteinExistence type="inferred from homology"/>
<evidence type="ECO:0000259" key="3">
    <source>
        <dbReference type="Pfam" id="PF18912"/>
    </source>
</evidence>
<feature type="domain" description="Double zinc ribbon" evidence="3">
    <location>
        <begin position="19"/>
        <end position="73"/>
    </location>
</feature>
<protein>
    <submittedName>
        <fullName evidence="4">ComF family protein</fullName>
    </submittedName>
</protein>
<evidence type="ECO:0000313" key="4">
    <source>
        <dbReference type="EMBL" id="MBM0104169.1"/>
    </source>
</evidence>
<gene>
    <name evidence="4" type="ORF">JM946_05405</name>
</gene>
<dbReference type="PANTHER" id="PTHR47505">
    <property type="entry name" value="DNA UTILIZATION PROTEIN YHGH"/>
    <property type="match status" value="1"/>
</dbReference>
<comment type="similarity">
    <text evidence="1">Belongs to the ComF/GntX family.</text>
</comment>
<dbReference type="PANTHER" id="PTHR47505:SF1">
    <property type="entry name" value="DNA UTILIZATION PROTEIN YHGH"/>
    <property type="match status" value="1"/>
</dbReference>
<organism evidence="4 5">
    <name type="scientific">Steroidobacter gossypii</name>
    <dbReference type="NCBI Taxonomy" id="2805490"/>
    <lineage>
        <taxon>Bacteria</taxon>
        <taxon>Pseudomonadati</taxon>
        <taxon>Pseudomonadota</taxon>
        <taxon>Gammaproteobacteria</taxon>
        <taxon>Steroidobacterales</taxon>
        <taxon>Steroidobacteraceae</taxon>
        <taxon>Steroidobacter</taxon>
    </lineage>
</organism>
<dbReference type="CDD" id="cd06223">
    <property type="entry name" value="PRTases_typeI"/>
    <property type="match status" value="1"/>
</dbReference>
<dbReference type="InterPro" id="IPR029057">
    <property type="entry name" value="PRTase-like"/>
</dbReference>
<evidence type="ECO:0000256" key="1">
    <source>
        <dbReference type="ARBA" id="ARBA00008007"/>
    </source>
</evidence>
<dbReference type="InterPro" id="IPR044005">
    <property type="entry name" value="DZR_2"/>
</dbReference>
<reference evidence="4 5" key="1">
    <citation type="journal article" date="2021" name="Int. J. Syst. Evol. Microbiol.">
        <title>Steroidobacter gossypii sp. nov., isolated from soil of cotton cropping field.</title>
        <authorList>
            <person name="Huang R."/>
            <person name="Yang S."/>
            <person name="Zhen C."/>
            <person name="Liu W."/>
        </authorList>
    </citation>
    <scope>NUCLEOTIDE SEQUENCE [LARGE SCALE GENOMIC DNA]</scope>
    <source>
        <strain evidence="4 5">S1-65</strain>
    </source>
</reference>
<dbReference type="SUPFAM" id="SSF53271">
    <property type="entry name" value="PRTase-like"/>
    <property type="match status" value="1"/>
</dbReference>
<dbReference type="EMBL" id="JAEVLS010000001">
    <property type="protein sequence ID" value="MBM0104169.1"/>
    <property type="molecule type" value="Genomic_DNA"/>
</dbReference>
<accession>A0ABS1WT61</accession>
<keyword evidence="5" id="KW-1185">Reference proteome</keyword>
<comment type="caution">
    <text evidence="4">The sequence shown here is derived from an EMBL/GenBank/DDBJ whole genome shotgun (WGS) entry which is preliminary data.</text>
</comment>
<dbReference type="RefSeq" id="WP_203166106.1">
    <property type="nucleotide sequence ID" value="NZ_JAEVLS010000001.1"/>
</dbReference>
<dbReference type="Proteomes" id="UP000661077">
    <property type="component" value="Unassembled WGS sequence"/>
</dbReference>
<dbReference type="InterPro" id="IPR000836">
    <property type="entry name" value="PRTase_dom"/>
</dbReference>
<dbReference type="InterPro" id="IPR051910">
    <property type="entry name" value="ComF/GntX_DNA_util-trans"/>
</dbReference>
<evidence type="ECO:0000313" key="5">
    <source>
        <dbReference type="Proteomes" id="UP000661077"/>
    </source>
</evidence>
<feature type="domain" description="Phosphoribosyltransferase" evidence="2">
    <location>
        <begin position="169"/>
        <end position="243"/>
    </location>
</feature>
<dbReference type="Pfam" id="PF00156">
    <property type="entry name" value="Pribosyltran"/>
    <property type="match status" value="1"/>
</dbReference>